<dbReference type="AlphaFoldDB" id="A0A6S6T051"/>
<evidence type="ECO:0000256" key="1">
    <source>
        <dbReference type="SAM" id="Phobius"/>
    </source>
</evidence>
<proteinExistence type="predicted"/>
<feature type="transmembrane region" description="Helical" evidence="1">
    <location>
        <begin position="78"/>
        <end position="96"/>
    </location>
</feature>
<protein>
    <submittedName>
        <fullName evidence="2">Uncharacterized protein</fullName>
    </submittedName>
</protein>
<dbReference type="EMBL" id="CACVAQ010000162">
    <property type="protein sequence ID" value="CAA6810215.1"/>
    <property type="molecule type" value="Genomic_DNA"/>
</dbReference>
<keyword evidence="1" id="KW-0812">Transmembrane</keyword>
<sequence>MKKNKINKELEELSPFLSKLKKDKKEAFSMPTNYFDTFEDRLMHRIEEEAALSREHSPEKGTRAAFLSKIKAFFRPHYAIGFSTCLLLIMASIYVLKPVNTPTNSTVMEGLLADGSIDAYINNNIEDFRTEDIIASLELEEVVDIQQDAVGVEVEPTITSKEKTTERIKTSMDKALDVVEIEDLLDDLTEEDLELDEDDFF</sequence>
<gene>
    <name evidence="2" type="ORF">HELGO_WM36885</name>
</gene>
<keyword evidence="1" id="KW-0472">Membrane</keyword>
<evidence type="ECO:0000313" key="2">
    <source>
        <dbReference type="EMBL" id="CAA6810215.1"/>
    </source>
</evidence>
<name>A0A6S6T051_9BACT</name>
<reference evidence="2" key="1">
    <citation type="submission" date="2020-01" db="EMBL/GenBank/DDBJ databases">
        <authorList>
            <person name="Meier V. D."/>
            <person name="Meier V D."/>
        </authorList>
    </citation>
    <scope>NUCLEOTIDE SEQUENCE</scope>
    <source>
        <strain evidence="2">HLG_WM_MAG_10</strain>
    </source>
</reference>
<keyword evidence="1" id="KW-1133">Transmembrane helix</keyword>
<organism evidence="2">
    <name type="scientific">uncultured Aureispira sp</name>
    <dbReference type="NCBI Taxonomy" id="1331704"/>
    <lineage>
        <taxon>Bacteria</taxon>
        <taxon>Pseudomonadati</taxon>
        <taxon>Bacteroidota</taxon>
        <taxon>Saprospiria</taxon>
        <taxon>Saprospirales</taxon>
        <taxon>Saprospiraceae</taxon>
        <taxon>Aureispira</taxon>
        <taxon>environmental samples</taxon>
    </lineage>
</organism>
<accession>A0A6S6T051</accession>